<dbReference type="RefSeq" id="WP_191042731.1">
    <property type="nucleotide sequence ID" value="NZ_JACXAA010000017.1"/>
</dbReference>
<name>A0A927B8F9_9BACT</name>
<dbReference type="Pfam" id="PF03432">
    <property type="entry name" value="Relaxase"/>
    <property type="match status" value="1"/>
</dbReference>
<dbReference type="AlphaFoldDB" id="A0A927B8F9"/>
<evidence type="ECO:0000313" key="3">
    <source>
        <dbReference type="Proteomes" id="UP000653797"/>
    </source>
</evidence>
<sequence>MIAKVSIGRSFSGVVRYLFEGHHDDLQVNKQAEILAANGVRLGSMEQMISDFNRHRVLNTDLGVAVWHTALAFHADDRPKLTDPKLIGLAEDYMRELRLDPDNIQWLLVKHNDTAHPHIHLVMSRVDFDGRTVDKSFCKDRSREAAKRIAKRQGLIVAAERQRSNIVNGRVMSAEWMDAKRQIQAVVVAELPNVSSLVELAQKLQLQQIQIHFQHRKQKKGKGAITGITFEANGHFIRGRNIGKEFSAGPLQKQIQQSLLNTRSPKEQLEASKKIIVDPQKVVKHGRQNSLFSHRIH</sequence>
<proteinExistence type="predicted"/>
<evidence type="ECO:0000313" key="2">
    <source>
        <dbReference type="EMBL" id="MBD2757112.1"/>
    </source>
</evidence>
<reference evidence="2" key="1">
    <citation type="submission" date="2020-09" db="EMBL/GenBank/DDBJ databases">
        <authorList>
            <person name="Kim M.K."/>
        </authorList>
    </citation>
    <scope>NUCLEOTIDE SEQUENCE</scope>
    <source>
        <strain evidence="2">BT704</strain>
    </source>
</reference>
<feature type="domain" description="MobA/VirD2-like nuclease" evidence="1">
    <location>
        <begin position="28"/>
        <end position="155"/>
    </location>
</feature>
<dbReference type="EMBL" id="JACXAA010000017">
    <property type="protein sequence ID" value="MBD2757112.1"/>
    <property type="molecule type" value="Genomic_DNA"/>
</dbReference>
<gene>
    <name evidence="2" type="ORF">IC230_29810</name>
</gene>
<dbReference type="Proteomes" id="UP000653797">
    <property type="component" value="Unassembled WGS sequence"/>
</dbReference>
<accession>A0A927B8F9</accession>
<organism evidence="2 3">
    <name type="scientific">Spirosoma validum</name>
    <dbReference type="NCBI Taxonomy" id="2771355"/>
    <lineage>
        <taxon>Bacteria</taxon>
        <taxon>Pseudomonadati</taxon>
        <taxon>Bacteroidota</taxon>
        <taxon>Cytophagia</taxon>
        <taxon>Cytophagales</taxon>
        <taxon>Cytophagaceae</taxon>
        <taxon>Spirosoma</taxon>
    </lineage>
</organism>
<keyword evidence="3" id="KW-1185">Reference proteome</keyword>
<dbReference type="InterPro" id="IPR005094">
    <property type="entry name" value="Endonuclease_MobA/VirD2"/>
</dbReference>
<comment type="caution">
    <text evidence="2">The sequence shown here is derived from an EMBL/GenBank/DDBJ whole genome shotgun (WGS) entry which is preliminary data.</text>
</comment>
<protein>
    <submittedName>
        <fullName evidence="2">Relaxase/mobilization nuclease domain-containing protein</fullName>
    </submittedName>
</protein>
<evidence type="ECO:0000259" key="1">
    <source>
        <dbReference type="Pfam" id="PF03432"/>
    </source>
</evidence>